<gene>
    <name evidence="2" type="ORF">ABEU20_000966</name>
</gene>
<comment type="caution">
    <text evidence="2">The sequence shown here is derived from an EMBL/GenBank/DDBJ whole genome shotgun (WGS) entry which is preliminary data.</text>
</comment>
<keyword evidence="3" id="KW-1185">Reference proteome</keyword>
<feature type="transmembrane region" description="Helical" evidence="1">
    <location>
        <begin position="83"/>
        <end position="103"/>
    </location>
</feature>
<proteinExistence type="predicted"/>
<reference evidence="2 3" key="1">
    <citation type="submission" date="2023-11" db="EMBL/GenBank/DDBJ databases">
        <authorList>
            <person name="Val-Calvo J."/>
            <person name="Scortti M."/>
            <person name="Vazquez-Boland J."/>
        </authorList>
    </citation>
    <scope>NUCLEOTIDE SEQUENCE [LARGE SCALE GENOMIC DNA]</scope>
    <source>
        <strain evidence="2 3">PAM 2766</strain>
    </source>
</reference>
<feature type="transmembrane region" description="Helical" evidence="1">
    <location>
        <begin position="54"/>
        <end position="77"/>
    </location>
</feature>
<dbReference type="Proteomes" id="UP001629745">
    <property type="component" value="Unassembled WGS sequence"/>
</dbReference>
<evidence type="ECO:0008006" key="4">
    <source>
        <dbReference type="Google" id="ProtNLM"/>
    </source>
</evidence>
<protein>
    <recommendedName>
        <fullName evidence="4">Integral membrane protein</fullName>
    </recommendedName>
</protein>
<evidence type="ECO:0000313" key="3">
    <source>
        <dbReference type="Proteomes" id="UP001629745"/>
    </source>
</evidence>
<name>A0ABW9FA52_9NOCA</name>
<sequence length="110" mass="10397">MNPGPSGSALMAVLLGSLCSLPAGALLGTVAVLVGNGVLAVAKRSAAASAPLTWRFAFAGATALAVAMIGVAALAAIGLGGSASGLVGLAVGAIAFVASLSYYPADSLLR</sequence>
<dbReference type="EMBL" id="JBDLNV010000001">
    <property type="protein sequence ID" value="MFM1722412.1"/>
    <property type="molecule type" value="Genomic_DNA"/>
</dbReference>
<feature type="transmembrane region" description="Helical" evidence="1">
    <location>
        <begin position="12"/>
        <end position="42"/>
    </location>
</feature>
<keyword evidence="1" id="KW-0812">Transmembrane</keyword>
<dbReference type="RefSeq" id="WP_420162967.1">
    <property type="nucleotide sequence ID" value="NZ_JBDLNV010000001.1"/>
</dbReference>
<evidence type="ECO:0000256" key="1">
    <source>
        <dbReference type="SAM" id="Phobius"/>
    </source>
</evidence>
<organism evidence="2 3">
    <name type="scientific">Rhodococcus parequi</name>
    <dbReference type="NCBI Taxonomy" id="3137122"/>
    <lineage>
        <taxon>Bacteria</taxon>
        <taxon>Bacillati</taxon>
        <taxon>Actinomycetota</taxon>
        <taxon>Actinomycetes</taxon>
        <taxon>Mycobacteriales</taxon>
        <taxon>Nocardiaceae</taxon>
        <taxon>Rhodococcus</taxon>
    </lineage>
</organism>
<accession>A0ABW9FA52</accession>
<keyword evidence="1" id="KW-1133">Transmembrane helix</keyword>
<keyword evidence="1" id="KW-0472">Membrane</keyword>
<evidence type="ECO:0000313" key="2">
    <source>
        <dbReference type="EMBL" id="MFM1722412.1"/>
    </source>
</evidence>